<dbReference type="EMBL" id="JAGKHQ010000009">
    <property type="protein sequence ID" value="KAG7508797.1"/>
    <property type="molecule type" value="Genomic_DNA"/>
</dbReference>
<dbReference type="GO" id="GO:0051601">
    <property type="term" value="P:exocyst localization"/>
    <property type="evidence" value="ECO:0007669"/>
    <property type="project" value="TreeGrafter"/>
</dbReference>
<comment type="caution">
    <text evidence="2">The sequence shown here is derived from an EMBL/GenBank/DDBJ whole genome shotgun (WGS) entry which is preliminary data.</text>
</comment>
<reference evidence="2" key="2">
    <citation type="submission" date="2021-03" db="EMBL/GenBank/DDBJ databases">
        <authorList>
            <person name="Guerrero-Cozar I."/>
            <person name="Gomez-Garrido J."/>
            <person name="Berbel C."/>
            <person name="Martinez-Blanch J.F."/>
            <person name="Alioto T."/>
            <person name="Claros M.G."/>
            <person name="Gagnaire P.A."/>
            <person name="Manchado M."/>
        </authorList>
    </citation>
    <scope>NUCLEOTIDE SEQUENCE</scope>
    <source>
        <strain evidence="2">Sse05_10M</strain>
        <tissue evidence="2">Blood</tissue>
    </source>
</reference>
<dbReference type="InterPro" id="IPR010326">
    <property type="entry name" value="EXOC3/Sec6"/>
</dbReference>
<name>A0AAV6RWN8_SOLSE</name>
<dbReference type="GO" id="GO:0000149">
    <property type="term" value="F:SNARE binding"/>
    <property type="evidence" value="ECO:0007669"/>
    <property type="project" value="TreeGrafter"/>
</dbReference>
<dbReference type="PANTHER" id="PTHR21292">
    <property type="entry name" value="EXOCYST COMPLEX COMPONENT SEC6-RELATED"/>
    <property type="match status" value="1"/>
</dbReference>
<dbReference type="PANTHER" id="PTHR21292:SF4">
    <property type="entry name" value="TUMOR NECROSIS FACTOR ALPHA-INDUCED PROTEIN 2"/>
    <property type="match status" value="1"/>
</dbReference>
<organism evidence="2 3">
    <name type="scientific">Solea senegalensis</name>
    <name type="common">Senegalese sole</name>
    <dbReference type="NCBI Taxonomy" id="28829"/>
    <lineage>
        <taxon>Eukaryota</taxon>
        <taxon>Metazoa</taxon>
        <taxon>Chordata</taxon>
        <taxon>Craniata</taxon>
        <taxon>Vertebrata</taxon>
        <taxon>Euteleostomi</taxon>
        <taxon>Actinopterygii</taxon>
        <taxon>Neopterygii</taxon>
        <taxon>Teleostei</taxon>
        <taxon>Neoteleostei</taxon>
        <taxon>Acanthomorphata</taxon>
        <taxon>Carangaria</taxon>
        <taxon>Pleuronectiformes</taxon>
        <taxon>Pleuronectoidei</taxon>
        <taxon>Soleidae</taxon>
        <taxon>Solea</taxon>
    </lineage>
</organism>
<reference evidence="2 3" key="1">
    <citation type="journal article" date="2021" name="Sci. Rep.">
        <title>Chromosome anchoring in Senegalese sole (Solea senegalensis) reveals sex-associated markers and genome rearrangements in flatfish.</title>
        <authorList>
            <person name="Guerrero-Cozar I."/>
            <person name="Gomez-Garrido J."/>
            <person name="Berbel C."/>
            <person name="Martinez-Blanch J.F."/>
            <person name="Alioto T."/>
            <person name="Claros M.G."/>
            <person name="Gagnaire P.A."/>
            <person name="Manchado M."/>
        </authorList>
    </citation>
    <scope>NUCLEOTIDE SEQUENCE [LARGE SCALE GENOMIC DNA]</scope>
    <source>
        <strain evidence="2">Sse05_10M</strain>
    </source>
</reference>
<accession>A0AAV6RWN8</accession>
<sequence length="458" mass="53005">MWRCLVCCSNQQDCKGGVEENPAVFCNHHRQQNHMLHEGEASWEEEELLEEVSRGLIDREEQLFSRGLSSEDEEQLQKDFNSLKKQLCLVVENIFTSSSSRQLDTLRSAVVSIQQQEAQDQRWAGRPDDRRPTWRPLKCVSSHNALLQSIVESRLREAAEDESSGGGELSSAVKRQVYRMGRRVEDDLLLVVRTVQDCYPSEMDILNICARLYHQWFSAQLMEIVASGLNVDDCSYVLFMVNHHYPDSLLKHTELHGKMNSSCVSSLLLQDHLQQLEDQYLSYKEDKVKIWLNKILKTEEESWLKNKEPEIIDSYFYSPLAVDAIQVIDSFLTEFGCVIRDQSKTQRITAHLESFLSSYEKSFEAFVRGDHGNHGNVASVVKAQLVCEQQLRDYITESTVCVCEQQRRRCLNSLTALRDYGYRYFTCPLHVHLKVKTWTCFQESTLPFKLLLLGLMLR</sequence>
<dbReference type="GO" id="GO:0006887">
    <property type="term" value="P:exocytosis"/>
    <property type="evidence" value="ECO:0007669"/>
    <property type="project" value="InterPro"/>
</dbReference>
<dbReference type="Pfam" id="PF06046">
    <property type="entry name" value="Sec6"/>
    <property type="match status" value="1"/>
</dbReference>
<proteinExistence type="predicted"/>
<evidence type="ECO:0000313" key="1">
    <source>
        <dbReference type="EMBL" id="KAG7508796.1"/>
    </source>
</evidence>
<dbReference type="EMBL" id="JAGKHQ010000009">
    <property type="protein sequence ID" value="KAG7508796.1"/>
    <property type="molecule type" value="Genomic_DNA"/>
</dbReference>
<evidence type="ECO:0000313" key="3">
    <source>
        <dbReference type="Proteomes" id="UP000693946"/>
    </source>
</evidence>
<evidence type="ECO:0000313" key="2">
    <source>
        <dbReference type="EMBL" id="KAG7508797.1"/>
    </source>
</evidence>
<dbReference type="Proteomes" id="UP000693946">
    <property type="component" value="Linkage Group LG17"/>
</dbReference>
<protein>
    <submittedName>
        <fullName evidence="1">Tumor necrosis factor alpha-induced protein 2-like isoform X3</fullName>
    </submittedName>
</protein>
<dbReference type="GO" id="GO:0000145">
    <property type="term" value="C:exocyst"/>
    <property type="evidence" value="ECO:0007669"/>
    <property type="project" value="InterPro"/>
</dbReference>
<dbReference type="AlphaFoldDB" id="A0AAV6RWN8"/>
<gene>
    <name evidence="2" type="ORF">JOB18_024718</name>
</gene>
<keyword evidence="3" id="KW-1185">Reference proteome</keyword>